<reference evidence="1 2" key="1">
    <citation type="submission" date="2015-09" db="EMBL/GenBank/DDBJ databases">
        <title>Genome announcement of multiple Pseudomonas syringae strains.</title>
        <authorList>
            <person name="Thakur S."/>
            <person name="Wang P.W."/>
            <person name="Gong Y."/>
            <person name="Weir B.S."/>
            <person name="Guttman D.S."/>
        </authorList>
    </citation>
    <scope>NUCLEOTIDE SEQUENCE [LARGE SCALE GENOMIC DNA]</scope>
    <source>
        <strain evidence="1 2">ICMP9419</strain>
    </source>
</reference>
<protein>
    <recommendedName>
        <fullName evidence="3">DUF2256 domain-containing protein</fullName>
    </recommendedName>
</protein>
<evidence type="ECO:0000313" key="2">
    <source>
        <dbReference type="Proteomes" id="UP000050381"/>
    </source>
</evidence>
<evidence type="ECO:0000313" key="1">
    <source>
        <dbReference type="EMBL" id="KPW97010.1"/>
    </source>
</evidence>
<dbReference type="PANTHER" id="PTHR37463">
    <property type="entry name" value="GSL3115 PROTEIN"/>
    <property type="match status" value="1"/>
</dbReference>
<dbReference type="InterPro" id="IPR017136">
    <property type="entry name" value="UCP037205"/>
</dbReference>
<proteinExistence type="predicted"/>
<dbReference type="RefSeq" id="WP_004658371.1">
    <property type="nucleotide sequence ID" value="NZ_LIIH01000095.1"/>
</dbReference>
<dbReference type="PIRSF" id="PIRSF037205">
    <property type="entry name" value="UCP037205"/>
    <property type="match status" value="1"/>
</dbReference>
<organism evidence="1 2">
    <name type="scientific">Pseudomonas syringae pv. castaneae</name>
    <dbReference type="NCBI Taxonomy" id="264450"/>
    <lineage>
        <taxon>Bacteria</taxon>
        <taxon>Pseudomonadati</taxon>
        <taxon>Pseudomonadota</taxon>
        <taxon>Gammaproteobacteria</taxon>
        <taxon>Pseudomonadales</taxon>
        <taxon>Pseudomonadaceae</taxon>
        <taxon>Pseudomonas</taxon>
        <taxon>Pseudomonas syringae</taxon>
    </lineage>
</organism>
<accession>A0A0P9QGD2</accession>
<evidence type="ECO:0008006" key="3">
    <source>
        <dbReference type="Google" id="ProtNLM"/>
    </source>
</evidence>
<dbReference type="Pfam" id="PF10013">
    <property type="entry name" value="DUF2256"/>
    <property type="match status" value="1"/>
</dbReference>
<dbReference type="Proteomes" id="UP000050381">
    <property type="component" value="Unassembled WGS sequence"/>
</dbReference>
<gene>
    <name evidence="1" type="ORF">ALO79_01543</name>
</gene>
<dbReference type="GeneID" id="61869171"/>
<dbReference type="PATRIC" id="fig|264450.4.peg.1872"/>
<dbReference type="PANTHER" id="PTHR37463:SF1">
    <property type="entry name" value="DUF2256 DOMAIN-CONTAINING PROTEIN"/>
    <property type="match status" value="1"/>
</dbReference>
<dbReference type="AlphaFoldDB" id="A0A0P9QGD2"/>
<dbReference type="EMBL" id="LJQD01000192">
    <property type="protein sequence ID" value="KPW97010.1"/>
    <property type="molecule type" value="Genomic_DNA"/>
</dbReference>
<comment type="caution">
    <text evidence="1">The sequence shown here is derived from an EMBL/GenBank/DDBJ whole genome shotgun (WGS) entry which is preliminary data.</text>
</comment>
<name>A0A0P9QGD2_PSESX</name>
<sequence>MKKSELPVKTCVVCGLPFTWRKKWARCWDEVLYCSERCRRNKRTASQ</sequence>